<organism evidence="1 2">
    <name type="scientific">candidate division MSBL1 archaeon SCGC-AAA382N08</name>
    <dbReference type="NCBI Taxonomy" id="1698285"/>
    <lineage>
        <taxon>Archaea</taxon>
        <taxon>Methanobacteriati</taxon>
        <taxon>Methanobacteriota</taxon>
        <taxon>candidate division MSBL1</taxon>
    </lineage>
</organism>
<comment type="caution">
    <text evidence="1">The sequence shown here is derived from an EMBL/GenBank/DDBJ whole genome shotgun (WGS) entry which is preliminary data.</text>
</comment>
<evidence type="ECO:0000313" key="1">
    <source>
        <dbReference type="EMBL" id="KXB08796.1"/>
    </source>
</evidence>
<evidence type="ECO:0000313" key="2">
    <source>
        <dbReference type="Proteomes" id="UP000070175"/>
    </source>
</evidence>
<dbReference type="AlphaFoldDB" id="A0A133VQS6"/>
<keyword evidence="2" id="KW-1185">Reference proteome</keyword>
<dbReference type="Proteomes" id="UP000070175">
    <property type="component" value="Unassembled WGS sequence"/>
</dbReference>
<gene>
    <name evidence="1" type="ORF">AKJ56_00220</name>
</gene>
<sequence>MPRKEDISRLPLESGIILEAPILRAPSKIKYRARKFPINPEPAKAKADSIDRSKFGKDIKRARDEKTIKFIKTVAITPSIESPVAVAFLIKNVVKAKKNAAIRVKDIPSRSIDIVIFPTLFVN</sequence>
<proteinExistence type="predicted"/>
<dbReference type="EMBL" id="LHYJ01000002">
    <property type="protein sequence ID" value="KXB08796.1"/>
    <property type="molecule type" value="Genomic_DNA"/>
</dbReference>
<accession>A0A133VQS6</accession>
<protein>
    <submittedName>
        <fullName evidence="1">Uncharacterized protein</fullName>
    </submittedName>
</protein>
<reference evidence="1 2" key="1">
    <citation type="journal article" date="2016" name="Sci. Rep.">
        <title>Metabolic traits of an uncultured archaeal lineage -MSBL1- from brine pools of the Red Sea.</title>
        <authorList>
            <person name="Mwirichia R."/>
            <person name="Alam I."/>
            <person name="Rashid M."/>
            <person name="Vinu M."/>
            <person name="Ba-Alawi W."/>
            <person name="Anthony Kamau A."/>
            <person name="Kamanda Ngugi D."/>
            <person name="Goker M."/>
            <person name="Klenk H.P."/>
            <person name="Bajic V."/>
            <person name="Stingl U."/>
        </authorList>
    </citation>
    <scope>NUCLEOTIDE SEQUENCE [LARGE SCALE GENOMIC DNA]</scope>
    <source>
        <strain evidence="1">SCGC-AAA382N08</strain>
    </source>
</reference>
<name>A0A133VQS6_9EURY</name>